<dbReference type="GO" id="GO:0005524">
    <property type="term" value="F:ATP binding"/>
    <property type="evidence" value="ECO:0000318"/>
    <property type="project" value="GO_Central"/>
</dbReference>
<dbReference type="SMART" id="SM00387">
    <property type="entry name" value="HATPase_c"/>
    <property type="match status" value="1"/>
</dbReference>
<evidence type="ECO:0000256" key="2">
    <source>
        <dbReference type="ARBA" id="ARBA00022741"/>
    </source>
</evidence>
<dbReference type="PANTHER" id="PTHR11528">
    <property type="entry name" value="HEAT SHOCK PROTEIN 90 FAMILY MEMBER"/>
    <property type="match status" value="1"/>
</dbReference>
<protein>
    <submittedName>
        <fullName evidence="8">Hsp90 protein</fullName>
    </submittedName>
</protein>
<dbReference type="PROSITE" id="PS00298">
    <property type="entry name" value="HSP90"/>
    <property type="match status" value="1"/>
</dbReference>
<comment type="similarity">
    <text evidence="1">Belongs to the heat shock protein 90 family.</text>
</comment>
<dbReference type="AlphaFoldDB" id="A2DB82"/>
<reference evidence="8" key="2">
    <citation type="journal article" date="2007" name="Science">
        <title>Draft genome sequence of the sexually transmitted pathogen Trichomonas vaginalis.</title>
        <authorList>
            <person name="Carlton J.M."/>
            <person name="Hirt R.P."/>
            <person name="Silva J.C."/>
            <person name="Delcher A.L."/>
            <person name="Schatz M."/>
            <person name="Zhao Q."/>
            <person name="Wortman J.R."/>
            <person name="Bidwell S.L."/>
            <person name="Alsmark U.C.M."/>
            <person name="Besteiro S."/>
            <person name="Sicheritz-Ponten T."/>
            <person name="Noel C.J."/>
            <person name="Dacks J.B."/>
            <person name="Foster P.G."/>
            <person name="Simillion C."/>
            <person name="Van de Peer Y."/>
            <person name="Miranda-Saavedra D."/>
            <person name="Barton G.J."/>
            <person name="Westrop G.D."/>
            <person name="Mueller S."/>
            <person name="Dessi D."/>
            <person name="Fiori P.L."/>
            <person name="Ren Q."/>
            <person name="Paulsen I."/>
            <person name="Zhang H."/>
            <person name="Bastida-Corcuera F.D."/>
            <person name="Simoes-Barbosa A."/>
            <person name="Brown M.T."/>
            <person name="Hayes R.D."/>
            <person name="Mukherjee M."/>
            <person name="Okumura C.Y."/>
            <person name="Schneider R."/>
            <person name="Smith A.J."/>
            <person name="Vanacova S."/>
            <person name="Villalvazo M."/>
            <person name="Haas B.J."/>
            <person name="Pertea M."/>
            <person name="Feldblyum T.V."/>
            <person name="Utterback T.R."/>
            <person name="Shu C.L."/>
            <person name="Osoegawa K."/>
            <person name="de Jong P.J."/>
            <person name="Hrdy I."/>
            <person name="Horvathova L."/>
            <person name="Zubacova Z."/>
            <person name="Dolezal P."/>
            <person name="Malik S.B."/>
            <person name="Logsdon J.M. Jr."/>
            <person name="Henze K."/>
            <person name="Gupta A."/>
            <person name="Wang C.C."/>
            <person name="Dunne R.L."/>
            <person name="Upcroft J.A."/>
            <person name="Upcroft P."/>
            <person name="White O."/>
            <person name="Salzberg S.L."/>
            <person name="Tang P."/>
            <person name="Chiu C.-H."/>
            <person name="Lee Y.-S."/>
            <person name="Embley T.M."/>
            <person name="Coombs G.H."/>
            <person name="Mottram J.C."/>
            <person name="Tachezy J."/>
            <person name="Fraser-Liggett C.M."/>
            <person name="Johnson P.J."/>
        </authorList>
    </citation>
    <scope>NUCLEOTIDE SEQUENCE [LARGE SCALE GENOMIC DNA]</scope>
    <source>
        <strain evidence="8">G3</strain>
    </source>
</reference>
<proteinExistence type="inferred from homology"/>
<dbReference type="KEGG" id="tva:5467967"/>
<feature type="binding site" evidence="5">
    <location>
        <position position="119"/>
    </location>
    <ligand>
        <name>ATP</name>
        <dbReference type="ChEBI" id="CHEBI:30616"/>
    </ligand>
</feature>
<dbReference type="GO" id="GO:0140662">
    <property type="term" value="F:ATP-dependent protein folding chaperone"/>
    <property type="evidence" value="ECO:0007669"/>
    <property type="project" value="InterPro"/>
</dbReference>
<dbReference type="InterPro" id="IPR020568">
    <property type="entry name" value="Ribosomal_Su5_D2-typ_SF"/>
</dbReference>
<evidence type="ECO:0000256" key="1">
    <source>
        <dbReference type="ARBA" id="ARBA00008239"/>
    </source>
</evidence>
<dbReference type="Gene3D" id="1.20.120.790">
    <property type="entry name" value="Heat shock protein 90, C-terminal domain"/>
    <property type="match status" value="1"/>
</dbReference>
<feature type="binding site" evidence="5">
    <location>
        <begin position="120"/>
        <end position="121"/>
    </location>
    <ligand>
        <name>ATP</name>
        <dbReference type="ChEBI" id="CHEBI:30616"/>
    </ligand>
</feature>
<dbReference type="InterPro" id="IPR001404">
    <property type="entry name" value="Hsp90_fam"/>
</dbReference>
<accession>A2DB82</accession>
<dbReference type="GO" id="GO:0016887">
    <property type="term" value="F:ATP hydrolysis activity"/>
    <property type="evidence" value="ECO:0000318"/>
    <property type="project" value="GO_Central"/>
</dbReference>
<dbReference type="SUPFAM" id="SSF55874">
    <property type="entry name" value="ATPase domain of HSP90 chaperone/DNA topoisomerase II/histidine kinase"/>
    <property type="match status" value="1"/>
</dbReference>
<dbReference type="InterPro" id="IPR036890">
    <property type="entry name" value="HATPase_C_sf"/>
</dbReference>
<evidence type="ECO:0000313" key="9">
    <source>
        <dbReference type="Proteomes" id="UP000001542"/>
    </source>
</evidence>
<dbReference type="InParanoid" id="A2DB82"/>
<dbReference type="VEuPathDB" id="TrichDB:TVAGG3_0508960"/>
<dbReference type="Gene3D" id="3.30.565.10">
    <property type="entry name" value="Histidine kinase-like ATPase, C-terminal domain"/>
    <property type="match status" value="1"/>
</dbReference>
<dbReference type="Gene3D" id="3.30.230.80">
    <property type="match status" value="1"/>
</dbReference>
<dbReference type="NCBIfam" id="NF003555">
    <property type="entry name" value="PRK05218.1"/>
    <property type="match status" value="1"/>
</dbReference>
<name>A2DB82_TRIV3</name>
<keyword evidence="4" id="KW-0143">Chaperone</keyword>
<dbReference type="GO" id="GO:0051082">
    <property type="term" value="F:unfolded protein binding"/>
    <property type="evidence" value="ECO:0000318"/>
    <property type="project" value="GO_Central"/>
</dbReference>
<dbReference type="InterPro" id="IPR037196">
    <property type="entry name" value="HSP90_C"/>
</dbReference>
<feature type="compositionally biased region" description="Acidic residues" evidence="6">
    <location>
        <begin position="253"/>
        <end position="267"/>
    </location>
</feature>
<dbReference type="PRINTS" id="PR00775">
    <property type="entry name" value="HEATSHOCK90"/>
</dbReference>
<dbReference type="SUPFAM" id="SSF54211">
    <property type="entry name" value="Ribosomal protein S5 domain 2-like"/>
    <property type="match status" value="1"/>
</dbReference>
<reference evidence="8" key="1">
    <citation type="submission" date="2006-10" db="EMBL/GenBank/DDBJ databases">
        <authorList>
            <person name="Amadeo P."/>
            <person name="Zhao Q."/>
            <person name="Wortman J."/>
            <person name="Fraser-Liggett C."/>
            <person name="Carlton J."/>
        </authorList>
    </citation>
    <scope>NUCLEOTIDE SEQUENCE</scope>
    <source>
        <strain evidence="8">G3</strain>
    </source>
</reference>
<dbReference type="GO" id="GO:0006457">
    <property type="term" value="P:protein folding"/>
    <property type="evidence" value="ECO:0000318"/>
    <property type="project" value="GO_Central"/>
</dbReference>
<dbReference type="SUPFAM" id="SSF110942">
    <property type="entry name" value="HSP90 C-terminal domain"/>
    <property type="match status" value="1"/>
</dbReference>
<dbReference type="OrthoDB" id="28737at2759"/>
<dbReference type="CDD" id="cd16927">
    <property type="entry name" value="HATPase_Hsp90-like"/>
    <property type="match status" value="1"/>
</dbReference>
<evidence type="ECO:0000259" key="7">
    <source>
        <dbReference type="SMART" id="SM00387"/>
    </source>
</evidence>
<dbReference type="InterPro" id="IPR019805">
    <property type="entry name" value="Heat_shock_protein_90_CS"/>
</dbReference>
<dbReference type="SMR" id="A2DB82"/>
<organism evidence="8 9">
    <name type="scientific">Trichomonas vaginalis (strain ATCC PRA-98 / G3)</name>
    <dbReference type="NCBI Taxonomy" id="412133"/>
    <lineage>
        <taxon>Eukaryota</taxon>
        <taxon>Metamonada</taxon>
        <taxon>Parabasalia</taxon>
        <taxon>Trichomonadida</taxon>
        <taxon>Trichomonadidae</taxon>
        <taxon>Trichomonas</taxon>
    </lineage>
</organism>
<dbReference type="FunFam" id="1.20.120.790:FF:000012">
    <property type="entry name" value="Cation-transporting ATPase, putative"/>
    <property type="match status" value="1"/>
</dbReference>
<keyword evidence="9" id="KW-1185">Reference proteome</keyword>
<dbReference type="FunFam" id="3.30.565.10:FF:000005">
    <property type="entry name" value="Heat shock protein 90"/>
    <property type="match status" value="1"/>
</dbReference>
<dbReference type="Proteomes" id="UP000001542">
    <property type="component" value="Unassembled WGS sequence"/>
</dbReference>
<gene>
    <name evidence="8" type="ORF">TVAG_378910</name>
</gene>
<dbReference type="Pfam" id="PF00183">
    <property type="entry name" value="HSP90"/>
    <property type="match status" value="1"/>
</dbReference>
<dbReference type="HAMAP" id="MF_00505">
    <property type="entry name" value="HSP90"/>
    <property type="match status" value="1"/>
</dbReference>
<feature type="binding site" evidence="5">
    <location>
        <position position="100"/>
    </location>
    <ligand>
        <name>ATP</name>
        <dbReference type="ChEBI" id="CHEBI:30616"/>
    </ligand>
</feature>
<dbReference type="RefSeq" id="XP_001583398.1">
    <property type="nucleotide sequence ID" value="XM_001583348.1"/>
</dbReference>
<keyword evidence="2 5" id="KW-0547">Nucleotide-binding</keyword>
<dbReference type="InterPro" id="IPR020575">
    <property type="entry name" value="Hsp90_N"/>
</dbReference>
<dbReference type="Pfam" id="PF13589">
    <property type="entry name" value="HATPase_c_3"/>
    <property type="match status" value="1"/>
</dbReference>
<evidence type="ECO:0000256" key="6">
    <source>
        <dbReference type="SAM" id="MobiDB-lite"/>
    </source>
</evidence>
<feature type="binding site" evidence="5">
    <location>
        <begin position="139"/>
        <end position="144"/>
    </location>
    <ligand>
        <name>ATP</name>
        <dbReference type="ChEBI" id="CHEBI:30616"/>
    </ligand>
</feature>
<feature type="region of interest" description="Disordered" evidence="6">
    <location>
        <begin position="253"/>
        <end position="277"/>
    </location>
</feature>
<feature type="binding site" evidence="5">
    <location>
        <position position="192"/>
    </location>
    <ligand>
        <name>ATP</name>
        <dbReference type="ChEBI" id="CHEBI:30616"/>
    </ligand>
</feature>
<dbReference type="EMBL" id="DS113184">
    <property type="protein sequence ID" value="EAY22412.1"/>
    <property type="molecule type" value="Genomic_DNA"/>
</dbReference>
<feature type="binding site" evidence="5">
    <location>
        <position position="105"/>
    </location>
    <ligand>
        <name>ATP</name>
        <dbReference type="ChEBI" id="CHEBI:30616"/>
    </ligand>
</feature>
<dbReference type="eggNOG" id="KOG0020">
    <property type="taxonomic scope" value="Eukaryota"/>
</dbReference>
<evidence type="ECO:0000256" key="5">
    <source>
        <dbReference type="PIRSR" id="PIRSR002583-1"/>
    </source>
</evidence>
<evidence type="ECO:0000313" key="8">
    <source>
        <dbReference type="EMBL" id="EAY22412.1"/>
    </source>
</evidence>
<feature type="binding site" evidence="5">
    <location>
        <position position="53"/>
    </location>
    <ligand>
        <name>ATP</name>
        <dbReference type="ChEBI" id="CHEBI:30616"/>
    </ligand>
</feature>
<dbReference type="PIRSF" id="PIRSF002583">
    <property type="entry name" value="Hsp90"/>
    <property type="match status" value="1"/>
</dbReference>
<dbReference type="VEuPathDB" id="TrichDB:TVAG_378910"/>
<dbReference type="STRING" id="5722.A2DB82"/>
<keyword evidence="3 5" id="KW-0067">ATP-binding</keyword>
<feature type="domain" description="Histidine kinase/HSP90-like ATPase" evidence="7">
    <location>
        <begin position="46"/>
        <end position="202"/>
    </location>
</feature>
<feature type="binding site" evidence="5">
    <location>
        <position position="401"/>
    </location>
    <ligand>
        <name>ATP</name>
        <dbReference type="ChEBI" id="CHEBI:30616"/>
    </ligand>
</feature>
<evidence type="ECO:0000256" key="4">
    <source>
        <dbReference type="ARBA" id="ARBA00023186"/>
    </source>
</evidence>
<feature type="binding site" evidence="5">
    <location>
        <position position="113"/>
    </location>
    <ligand>
        <name>ATP</name>
        <dbReference type="ChEBI" id="CHEBI:30616"/>
    </ligand>
</feature>
<dbReference type="Gene3D" id="3.40.50.11260">
    <property type="match status" value="1"/>
</dbReference>
<feature type="binding site" evidence="5">
    <location>
        <position position="57"/>
    </location>
    <ligand>
        <name>ATP</name>
        <dbReference type="ChEBI" id="CHEBI:30616"/>
    </ligand>
</feature>
<dbReference type="InterPro" id="IPR003594">
    <property type="entry name" value="HATPase_dom"/>
</dbReference>
<sequence>MDLREKLHVNFSAAEKQKIESTTESHEYQAETTKILGILIDNLYHNKDIFMRELISNANDALDKIRFEALRDPTVLDKGSKNLEILIDINEEEKTLSITDTGIGMTKDELINNLGGIAKSGTYEFQKMLQSGDTNLIGQFGVGFYSSFLVSDKVVVISKSNNDTKQWIWESDASSSFTVTEDPRGNTLGRGTSIILHLKDNCYNYVDRDRIMAIVRHYSMFVDFPVKIWHFKEVYVQVDEALDQDKANDIFNDDDVVVDEESSDEEVADKPKKSKPKGTTLKTVWQWVQVNDRKPIWLRKPEEVVESDYNEFFTIFFKEPKGPMVHLHKNFEGRVQFSSLLFIPNVPPPADQLFSHFTRNVRLYVKRVLVSDSWTDELLPDYLHFIKGVIDSNDLSLNVDRDRLIKENTLKLIKNKVTSAILSLIKKMFMEDPLQYAEFYSKYGGNIKYGVVDDEQNKRLLSQLLMFYTSYSPKKLTTLDDYLARMKKGQEKIYWIGAASLEEAKNSPYTQDLLSKGYEILFALEPIDVYCFERLDEYNGIPLDSPEKYQGDKFSEEKIQDVSSFEGITQRQFNRIVPWIRKAVGDRIENVILSKRLKTVPAICTASGYGYTASHERLMRAQMVQDSQMADNLYMSKKTLELNYNHPTVKDLFNRIMTYRNLKPEQKVATLEDVRLIFDAALLAGGYTLNDPLNFTKRVFHMIGRSYEIEPKVAEFEDENKIFYPKVEDEFEFAHKNQPFVKLGRNYKVGGDAKGDGDEAPADLHPSTPEECYAGIL</sequence>
<evidence type="ECO:0000256" key="3">
    <source>
        <dbReference type="ARBA" id="ARBA00022840"/>
    </source>
</evidence>